<feature type="active site" description="Charge relay system" evidence="9">
    <location>
        <position position="381"/>
    </location>
</feature>
<dbReference type="InterPro" id="IPR023827">
    <property type="entry name" value="Peptidase_S8_Asp-AS"/>
</dbReference>
<dbReference type="CDD" id="cd04059">
    <property type="entry name" value="Peptidases_S8_Protein_convertases_Kexins_Furin-like"/>
    <property type="match status" value="1"/>
</dbReference>
<dbReference type="Pfam" id="PF01483">
    <property type="entry name" value="P_proprotein"/>
    <property type="match status" value="1"/>
</dbReference>
<feature type="active site" description="Charge relay system" evidence="9">
    <location>
        <position position="209"/>
    </location>
</feature>
<keyword evidence="3" id="KW-0165">Cleavage on pair of basic residues</keyword>
<dbReference type="PANTHER" id="PTHR42884">
    <property type="entry name" value="PROPROTEIN CONVERTASE SUBTILISIN/KEXIN-RELATED"/>
    <property type="match status" value="1"/>
</dbReference>
<feature type="domain" description="P/Homo B" evidence="11">
    <location>
        <begin position="457"/>
        <end position="596"/>
    </location>
</feature>
<dbReference type="SUPFAM" id="SSF57184">
    <property type="entry name" value="Growth factor receptor domain"/>
    <property type="match status" value="2"/>
</dbReference>
<accession>A0ABU7AM30</accession>
<reference evidence="12 13" key="1">
    <citation type="submission" date="2021-07" db="EMBL/GenBank/DDBJ databases">
        <authorList>
            <person name="Palmer J.M."/>
        </authorList>
    </citation>
    <scope>NUCLEOTIDE SEQUENCE [LARGE SCALE GENOMIC DNA]</scope>
    <source>
        <strain evidence="12 13">AT_MEX2019</strain>
        <tissue evidence="12">Muscle</tissue>
    </source>
</reference>
<evidence type="ECO:0000256" key="9">
    <source>
        <dbReference type="PROSITE-ProRule" id="PRU01240"/>
    </source>
</evidence>
<dbReference type="PROSITE" id="PS51892">
    <property type="entry name" value="SUBTILASE"/>
    <property type="match status" value="1"/>
</dbReference>
<name>A0ABU7AM30_9TELE</name>
<keyword evidence="8" id="KW-0325">Glycoprotein</keyword>
<keyword evidence="6 9" id="KW-0720">Serine protease</keyword>
<feature type="region of interest" description="Disordered" evidence="10">
    <location>
        <begin position="175"/>
        <end position="207"/>
    </location>
</feature>
<dbReference type="SUPFAM" id="SSF54897">
    <property type="entry name" value="Protease propeptides/inhibitors"/>
    <property type="match status" value="1"/>
</dbReference>
<evidence type="ECO:0000256" key="1">
    <source>
        <dbReference type="ARBA" id="ARBA00011073"/>
    </source>
</evidence>
<evidence type="ECO:0000256" key="6">
    <source>
        <dbReference type="ARBA" id="ARBA00022825"/>
    </source>
</evidence>
<dbReference type="CDD" id="cd00064">
    <property type="entry name" value="FU"/>
    <property type="match status" value="5"/>
</dbReference>
<dbReference type="InterPro" id="IPR038466">
    <property type="entry name" value="S8_pro-domain_sf"/>
</dbReference>
<dbReference type="InterPro" id="IPR034182">
    <property type="entry name" value="Kexin/furin"/>
</dbReference>
<sequence length="916" mass="100705">MGTLLQFCHATIYTNDWAIKVRGDPKSVKRIAEKYGFTNMGQIGDLKGYYSFRHQQTANRSTEFNKEVTNHLAKETKVEWLQQQVVLRRVKRTSRRSHVHATDLVTGHLQSPFHQSNLNHTVNVSWPLWNNLWYTSCSETNGCQFGMNILAAWRRGYTGKGVVVSVLDDGIEKEHPDLKPNYDPLASCDVNEQERDPSPSYSNNAANSHGTQCAGTVAASANNSLCTVGVSFHARIGGIRMLGGDVTDIVEALSLNFRPQYIDIYLASWGPDDDGATLEGPGPLAHLALQSGIENGRQGRGSIFVWASGNGGQTGDHCSCDAYTSSIYTISVSSISRYGVRPDYLEECSSTLAAAYSGEETEEMMIVGPQQGCSRTLSGTSLSSSLAAGVIALTLEANPLLTWRDVQHIIVRTSKAHHLVAPDWHYNGAGYKVSLLYGFGLLDAESMVKEAERWKQVPAQRKCVEEAIQLSRIIYPGSVLTSTYETTGCSSEALRYVVYVEHVVICITITHSRRGDLSITLTSPAGTVSQLLAHRPLDNSTEGFQNWEFMTTHSWGEQAAGEWTLKIKDTPSQKRDNAKLGMLKKWSLVIYGTAEQPYPVHHQRVRSAELSMDSELTEGYGGPCDPECSDDGCDGPGPQQCVTCLHFLLKFKNNSRLCVSDCPRGFWGDRWRCKRCYSSCASCTGSRSNQCISCVPGHHLTEDTNTCTASCEDNYYLDHDTDLCKKCSENCLKCTSYNICTECKPGTSLQGNRCQRSCDDGFYHDMQEDECRPCHEACATCAGTGVEACNRCAKGFLMEEWRCASSCSAGFYATEPTPEIADGHRICRRCDSSCLTCVGPGRQNCSSCSSGHRLQEGVCVVNTECTDGEYQDSDKACRACDATCQKCTGPRREDCISCGSSQQAVPGLPHPSPNEW</sequence>
<proteinExistence type="inferred from homology"/>
<evidence type="ECO:0000256" key="8">
    <source>
        <dbReference type="ARBA" id="ARBA00023180"/>
    </source>
</evidence>
<dbReference type="Gene3D" id="3.30.70.850">
    <property type="entry name" value="Peptidase S8, pro-domain"/>
    <property type="match status" value="1"/>
</dbReference>
<dbReference type="PANTHER" id="PTHR42884:SF30">
    <property type="entry name" value="PROPROTEIN CONVERTASE SUBTILISIN_KEXIN TYPE 5"/>
    <property type="match status" value="1"/>
</dbReference>
<dbReference type="PRINTS" id="PR00723">
    <property type="entry name" value="SUBTILISIN"/>
</dbReference>
<dbReference type="InterPro" id="IPR015500">
    <property type="entry name" value="Peptidase_S8_subtilisin-rel"/>
</dbReference>
<dbReference type="SMART" id="SM00261">
    <property type="entry name" value="FU"/>
    <property type="match status" value="6"/>
</dbReference>
<evidence type="ECO:0000256" key="2">
    <source>
        <dbReference type="ARBA" id="ARBA00022670"/>
    </source>
</evidence>
<dbReference type="InterPro" id="IPR009030">
    <property type="entry name" value="Growth_fac_rcpt_cys_sf"/>
</dbReference>
<dbReference type="InterPro" id="IPR022398">
    <property type="entry name" value="Peptidase_S8_His-AS"/>
</dbReference>
<evidence type="ECO:0000256" key="5">
    <source>
        <dbReference type="ARBA" id="ARBA00022801"/>
    </source>
</evidence>
<feature type="active site" description="Charge relay system" evidence="9">
    <location>
        <position position="168"/>
    </location>
</feature>
<evidence type="ECO:0000256" key="10">
    <source>
        <dbReference type="SAM" id="MobiDB-lite"/>
    </source>
</evidence>
<keyword evidence="13" id="KW-1185">Reference proteome</keyword>
<evidence type="ECO:0000313" key="12">
    <source>
        <dbReference type="EMBL" id="MED6239142.1"/>
    </source>
</evidence>
<keyword evidence="2 9" id="KW-0645">Protease</keyword>
<dbReference type="PROSITE" id="PS00137">
    <property type="entry name" value="SUBTILASE_HIS"/>
    <property type="match status" value="1"/>
</dbReference>
<keyword evidence="5 9" id="KW-0378">Hydrolase</keyword>
<protein>
    <recommendedName>
        <fullName evidence="11">P/Homo B domain-containing protein</fullName>
    </recommendedName>
</protein>
<dbReference type="SUPFAM" id="SSF49785">
    <property type="entry name" value="Galactose-binding domain-like"/>
    <property type="match status" value="1"/>
</dbReference>
<dbReference type="Proteomes" id="UP001345963">
    <property type="component" value="Unassembled WGS sequence"/>
</dbReference>
<keyword evidence="4" id="KW-0732">Signal</keyword>
<evidence type="ECO:0000256" key="7">
    <source>
        <dbReference type="ARBA" id="ARBA00023145"/>
    </source>
</evidence>
<dbReference type="PROSITE" id="PS00136">
    <property type="entry name" value="SUBTILASE_ASP"/>
    <property type="match status" value="1"/>
</dbReference>
<evidence type="ECO:0000256" key="4">
    <source>
        <dbReference type="ARBA" id="ARBA00022729"/>
    </source>
</evidence>
<feature type="compositionally biased region" description="Low complexity" evidence="10">
    <location>
        <begin position="198"/>
        <end position="207"/>
    </location>
</feature>
<organism evidence="12 13">
    <name type="scientific">Ataeniobius toweri</name>
    <dbReference type="NCBI Taxonomy" id="208326"/>
    <lineage>
        <taxon>Eukaryota</taxon>
        <taxon>Metazoa</taxon>
        <taxon>Chordata</taxon>
        <taxon>Craniata</taxon>
        <taxon>Vertebrata</taxon>
        <taxon>Euteleostomi</taxon>
        <taxon>Actinopterygii</taxon>
        <taxon>Neopterygii</taxon>
        <taxon>Teleostei</taxon>
        <taxon>Neoteleostei</taxon>
        <taxon>Acanthomorphata</taxon>
        <taxon>Ovalentaria</taxon>
        <taxon>Atherinomorphae</taxon>
        <taxon>Cyprinodontiformes</taxon>
        <taxon>Goodeidae</taxon>
        <taxon>Ataeniobius</taxon>
    </lineage>
</organism>
<comment type="caution">
    <text evidence="12">The sequence shown here is derived from an EMBL/GenBank/DDBJ whole genome shotgun (WGS) entry which is preliminary data.</text>
</comment>
<evidence type="ECO:0000313" key="13">
    <source>
        <dbReference type="Proteomes" id="UP001345963"/>
    </source>
</evidence>
<comment type="similarity">
    <text evidence="1 9">Belongs to the peptidase S8 family.</text>
</comment>
<evidence type="ECO:0000259" key="11">
    <source>
        <dbReference type="PROSITE" id="PS51829"/>
    </source>
</evidence>
<dbReference type="InterPro" id="IPR006212">
    <property type="entry name" value="Furin_repeat"/>
</dbReference>
<gene>
    <name evidence="12" type="ORF">ATANTOWER_002377</name>
</gene>
<dbReference type="InterPro" id="IPR000742">
    <property type="entry name" value="EGF"/>
</dbReference>
<dbReference type="InterPro" id="IPR008979">
    <property type="entry name" value="Galactose-bd-like_sf"/>
</dbReference>
<dbReference type="Gene3D" id="2.10.220.10">
    <property type="entry name" value="Hormone Receptor, Insulin-like Growth Factor Receptor 1, Chain A, domain 2"/>
    <property type="match status" value="4"/>
</dbReference>
<dbReference type="SUPFAM" id="SSF52743">
    <property type="entry name" value="Subtilisin-like"/>
    <property type="match status" value="1"/>
</dbReference>
<dbReference type="Gene3D" id="3.40.50.200">
    <property type="entry name" value="Peptidase S8/S53 domain"/>
    <property type="match status" value="1"/>
</dbReference>
<dbReference type="InterPro" id="IPR036852">
    <property type="entry name" value="Peptidase_S8/S53_dom_sf"/>
</dbReference>
<dbReference type="Pfam" id="PF16470">
    <property type="entry name" value="S8_pro-domain"/>
    <property type="match status" value="1"/>
</dbReference>
<evidence type="ECO:0000256" key="3">
    <source>
        <dbReference type="ARBA" id="ARBA00022685"/>
    </source>
</evidence>
<dbReference type="Gene3D" id="2.60.120.260">
    <property type="entry name" value="Galactose-binding domain-like"/>
    <property type="match status" value="1"/>
</dbReference>
<dbReference type="InterPro" id="IPR032815">
    <property type="entry name" value="S8_pro-domain"/>
</dbReference>
<keyword evidence="7" id="KW-0865">Zymogen</keyword>
<dbReference type="SMART" id="SM00181">
    <property type="entry name" value="EGF"/>
    <property type="match status" value="5"/>
</dbReference>
<dbReference type="EMBL" id="JAHUTI010020911">
    <property type="protein sequence ID" value="MED6239142.1"/>
    <property type="molecule type" value="Genomic_DNA"/>
</dbReference>
<dbReference type="InterPro" id="IPR000209">
    <property type="entry name" value="Peptidase_S8/S53_dom"/>
</dbReference>
<dbReference type="InterPro" id="IPR002884">
    <property type="entry name" value="P_dom"/>
</dbReference>
<dbReference type="PROSITE" id="PS51829">
    <property type="entry name" value="P_HOMO_B"/>
    <property type="match status" value="1"/>
</dbReference>
<dbReference type="Pfam" id="PF00082">
    <property type="entry name" value="Peptidase_S8"/>
    <property type="match status" value="1"/>
</dbReference>